<dbReference type="eggNOG" id="ENOG5033FK7">
    <property type="taxonomic scope" value="Bacteria"/>
</dbReference>
<keyword evidence="3" id="KW-1185">Reference proteome</keyword>
<dbReference type="AlphaFoldDB" id="A0A0H3FYZ7"/>
<protein>
    <submittedName>
        <fullName evidence="2">Uncharacterized protein</fullName>
    </submittedName>
</protein>
<evidence type="ECO:0000313" key="2">
    <source>
        <dbReference type="EMBL" id="AEG98107.1"/>
    </source>
</evidence>
<reference evidence="2 3" key="1">
    <citation type="journal article" date="2012" name="J. Bacteriol.">
        <title>Complete genome sequence of Enterobacter aerogenes KCTC 2190.</title>
        <authorList>
            <person name="Shin S.H."/>
            <person name="Kim S."/>
            <person name="Kim J.Y."/>
            <person name="Lee S."/>
            <person name="Um Y."/>
            <person name="Oh M.K."/>
            <person name="Kim Y.R."/>
            <person name="Lee J."/>
            <person name="Yang K.S."/>
        </authorList>
    </citation>
    <scope>NUCLEOTIDE SEQUENCE [LARGE SCALE GENOMIC DNA]</scope>
    <source>
        <strain evidence="2 3">KCTC 2190</strain>
    </source>
</reference>
<name>A0A0H3FYZ7_KLEAK</name>
<dbReference type="PATRIC" id="fig|1028307.3.peg.3195"/>
<evidence type="ECO:0000256" key="1">
    <source>
        <dbReference type="SAM" id="SignalP"/>
    </source>
</evidence>
<evidence type="ECO:0000313" key="3">
    <source>
        <dbReference type="Proteomes" id="UP000008881"/>
    </source>
</evidence>
<sequence>MFKTSLAGLLASALMLTAFASWAQSESQQVRERIVEQVLKPCEGKKAGDKVVMVDRRGGEHEAICTLAAVPLPE</sequence>
<keyword evidence="1" id="KW-0732">Signal</keyword>
<organism evidence="2 3">
    <name type="scientific">Klebsiella aerogenes (strain ATCC 13048 / DSM 30053 / CCUG 1429 / JCM 1235 / KCTC 2190 / NBRC 13534 / NCIMB 10102 / NCTC 10006 / CDC 819-56)</name>
    <name type="common">Enterobacter aerogenes</name>
    <dbReference type="NCBI Taxonomy" id="1028307"/>
    <lineage>
        <taxon>Bacteria</taxon>
        <taxon>Pseudomonadati</taxon>
        <taxon>Pseudomonadota</taxon>
        <taxon>Gammaproteobacteria</taxon>
        <taxon>Enterobacterales</taxon>
        <taxon>Enterobacteriaceae</taxon>
        <taxon>Klebsiella/Raoultella group</taxon>
        <taxon>Klebsiella</taxon>
    </lineage>
</organism>
<dbReference type="GeneID" id="93311381"/>
<feature type="chain" id="PRO_5002609811" evidence="1">
    <location>
        <begin position="24"/>
        <end position="74"/>
    </location>
</feature>
<dbReference type="HOGENOM" id="CLU_2699808_0_0_6"/>
<proteinExistence type="predicted"/>
<dbReference type="EMBL" id="CP002824">
    <property type="protein sequence ID" value="AEG98107.1"/>
    <property type="molecule type" value="Genomic_DNA"/>
</dbReference>
<dbReference type="Proteomes" id="UP000008881">
    <property type="component" value="Chromosome"/>
</dbReference>
<dbReference type="OrthoDB" id="6578464at2"/>
<dbReference type="KEGG" id="eae:EAE_15980"/>
<gene>
    <name evidence="2" type="ordered locus">EAE_15980</name>
</gene>
<dbReference type="RefSeq" id="WP_015704988.1">
    <property type="nucleotide sequence ID" value="NC_015663.1"/>
</dbReference>
<accession>A0A0H3FYZ7</accession>
<feature type="signal peptide" evidence="1">
    <location>
        <begin position="1"/>
        <end position="23"/>
    </location>
</feature>